<feature type="compositionally biased region" description="Low complexity" evidence="2">
    <location>
        <begin position="64"/>
        <end position="74"/>
    </location>
</feature>
<dbReference type="GO" id="GO:0004222">
    <property type="term" value="F:metalloendopeptidase activity"/>
    <property type="evidence" value="ECO:0007669"/>
    <property type="project" value="TreeGrafter"/>
</dbReference>
<name>A0A1W2A099_9BURK</name>
<dbReference type="AlphaFoldDB" id="A0A1W2A099"/>
<evidence type="ECO:0000313" key="4">
    <source>
        <dbReference type="EMBL" id="SMC54159.1"/>
    </source>
</evidence>
<dbReference type="Gene3D" id="2.70.70.10">
    <property type="entry name" value="Glucose Permease (Domain IIA)"/>
    <property type="match status" value="1"/>
</dbReference>
<dbReference type="InterPro" id="IPR016047">
    <property type="entry name" value="M23ase_b-sheet_dom"/>
</dbReference>
<evidence type="ECO:0000259" key="3">
    <source>
        <dbReference type="Pfam" id="PF01551"/>
    </source>
</evidence>
<dbReference type="InterPro" id="IPR050570">
    <property type="entry name" value="Cell_wall_metabolism_enzyme"/>
</dbReference>
<feature type="domain" description="M23ase beta-sheet core" evidence="3">
    <location>
        <begin position="135"/>
        <end position="228"/>
    </location>
</feature>
<dbReference type="Pfam" id="PF01551">
    <property type="entry name" value="Peptidase_M23"/>
    <property type="match status" value="1"/>
</dbReference>
<dbReference type="PANTHER" id="PTHR21666:SF263">
    <property type="entry name" value="MUREIN HYDROLASE ACTIVATOR NLPD"/>
    <property type="match status" value="1"/>
</dbReference>
<reference evidence="4 5" key="1">
    <citation type="submission" date="2017-04" db="EMBL/GenBank/DDBJ databases">
        <authorList>
            <person name="Afonso C.L."/>
            <person name="Miller P.J."/>
            <person name="Scott M.A."/>
            <person name="Spackman E."/>
            <person name="Goraichik I."/>
            <person name="Dimitrov K.M."/>
            <person name="Suarez D.L."/>
            <person name="Swayne D.E."/>
        </authorList>
    </citation>
    <scope>NUCLEOTIDE SEQUENCE [LARGE SCALE GENOMIC DNA]</scope>
    <source>
        <strain evidence="4 5">VK13</strain>
    </source>
</reference>
<accession>A0A1W2A099</accession>
<evidence type="ECO:0000313" key="5">
    <source>
        <dbReference type="Proteomes" id="UP000192708"/>
    </source>
</evidence>
<dbReference type="PANTHER" id="PTHR21666">
    <property type="entry name" value="PEPTIDASE-RELATED"/>
    <property type="match status" value="1"/>
</dbReference>
<organism evidence="4 5">
    <name type="scientific">Polynucleobacter kasalickyi</name>
    <dbReference type="NCBI Taxonomy" id="1938817"/>
    <lineage>
        <taxon>Bacteria</taxon>
        <taxon>Pseudomonadati</taxon>
        <taxon>Pseudomonadota</taxon>
        <taxon>Betaproteobacteria</taxon>
        <taxon>Burkholderiales</taxon>
        <taxon>Burkholderiaceae</taxon>
        <taxon>Polynucleobacter</taxon>
    </lineage>
</organism>
<dbReference type="InterPro" id="IPR011055">
    <property type="entry name" value="Dup_hybrid_motif"/>
</dbReference>
<feature type="compositionally biased region" description="Basic and acidic residues" evidence="2">
    <location>
        <begin position="92"/>
        <end position="104"/>
    </location>
</feature>
<protein>
    <submittedName>
        <fullName evidence="4">Peptidase family M23</fullName>
    </submittedName>
</protein>
<dbReference type="RefSeq" id="WP_084283531.1">
    <property type="nucleotide sequence ID" value="NZ_FWXJ01000007.1"/>
</dbReference>
<dbReference type="CDD" id="cd12797">
    <property type="entry name" value="M23_peptidase"/>
    <property type="match status" value="1"/>
</dbReference>
<comment type="similarity">
    <text evidence="1">Belongs to the E.coli NlpD/Haemophilus LppB family.</text>
</comment>
<sequence length="235" mass="25625">MISDETLLNYPCNNQKISSNLRLESFSLVVVLFLSIYLVGCSASKPAPISERNGSLSSTKELPSRSNSINSNPNTAKVNPVPTPRPMVQKNNPKEIAKPEPKVEPSKVASTLESGFKLLKPSNAPIITNFNEVTNKGIEFSGKLGDPILAAADGKVIYSGSNLRTYGNLIILNHSNSFVTVYANNKTLLVKEGDTVKRGQKIAEMGNSESDKVKLHFELRKNSKPIDPSSYFSEN</sequence>
<gene>
    <name evidence="4" type="ORF">SAMN06296008_1075</name>
</gene>
<dbReference type="Proteomes" id="UP000192708">
    <property type="component" value="Unassembled WGS sequence"/>
</dbReference>
<feature type="region of interest" description="Disordered" evidence="2">
    <location>
        <begin position="49"/>
        <end position="104"/>
    </location>
</feature>
<feature type="compositionally biased region" description="Polar residues" evidence="2">
    <location>
        <begin position="52"/>
        <end position="61"/>
    </location>
</feature>
<dbReference type="EMBL" id="FWXJ01000007">
    <property type="protein sequence ID" value="SMC54159.1"/>
    <property type="molecule type" value="Genomic_DNA"/>
</dbReference>
<dbReference type="STRING" id="1938817.SAMN06296008_1075"/>
<dbReference type="OrthoDB" id="9795421at2"/>
<keyword evidence="5" id="KW-1185">Reference proteome</keyword>
<dbReference type="SUPFAM" id="SSF51261">
    <property type="entry name" value="Duplicated hybrid motif"/>
    <property type="match status" value="1"/>
</dbReference>
<proteinExistence type="inferred from homology"/>
<evidence type="ECO:0000256" key="1">
    <source>
        <dbReference type="ARBA" id="ARBA00038420"/>
    </source>
</evidence>
<evidence type="ECO:0000256" key="2">
    <source>
        <dbReference type="SAM" id="MobiDB-lite"/>
    </source>
</evidence>